<reference evidence="1" key="1">
    <citation type="journal article" date="2021" name="Environ. Microbiol.">
        <title>Gene family expansions and transcriptome signatures uncover fungal adaptations to wood decay.</title>
        <authorList>
            <person name="Hage H."/>
            <person name="Miyauchi S."/>
            <person name="Viragh M."/>
            <person name="Drula E."/>
            <person name="Min B."/>
            <person name="Chaduli D."/>
            <person name="Navarro D."/>
            <person name="Favel A."/>
            <person name="Norest M."/>
            <person name="Lesage-Meessen L."/>
            <person name="Balint B."/>
            <person name="Merenyi Z."/>
            <person name="de Eugenio L."/>
            <person name="Morin E."/>
            <person name="Martinez A.T."/>
            <person name="Baldrian P."/>
            <person name="Stursova M."/>
            <person name="Martinez M.J."/>
            <person name="Novotny C."/>
            <person name="Magnuson J.K."/>
            <person name="Spatafora J.W."/>
            <person name="Maurice S."/>
            <person name="Pangilinan J."/>
            <person name="Andreopoulos W."/>
            <person name="LaButti K."/>
            <person name="Hundley H."/>
            <person name="Na H."/>
            <person name="Kuo A."/>
            <person name="Barry K."/>
            <person name="Lipzen A."/>
            <person name="Henrissat B."/>
            <person name="Riley R."/>
            <person name="Ahrendt S."/>
            <person name="Nagy L.G."/>
            <person name="Grigoriev I.V."/>
            <person name="Martin F."/>
            <person name="Rosso M.N."/>
        </authorList>
    </citation>
    <scope>NUCLEOTIDE SEQUENCE</scope>
    <source>
        <strain evidence="1">CBS 384.51</strain>
    </source>
</reference>
<comment type="caution">
    <text evidence="1">The sequence shown here is derived from an EMBL/GenBank/DDBJ whole genome shotgun (WGS) entry which is preliminary data.</text>
</comment>
<protein>
    <submittedName>
        <fullName evidence="1">DHHC palmitoyltransferase-domain-containing protein</fullName>
    </submittedName>
</protein>
<proteinExistence type="predicted"/>
<evidence type="ECO:0000313" key="1">
    <source>
        <dbReference type="EMBL" id="KAI0092352.1"/>
    </source>
</evidence>
<name>A0ACB8UDG1_9APHY</name>
<dbReference type="Proteomes" id="UP001055072">
    <property type="component" value="Unassembled WGS sequence"/>
</dbReference>
<sequence length="449" mass="51359">MAKDEAVGDSEAKCCGVVQEARERSEERRNKPQPWIVLKMSVGIALAIIGYASYVYIGRFCVPMIRHNTGPLQGRKTGIPFLIIFCILLVIMLWTYVMVVLIPPGSARDYVQKTPTPVYERPEDVPRWWDSTSDLDAGHYQYVPEGNTEPRHSHAEGSTLHSETRGPEKPGNHVQNAGVTDAMHSMAVAHVRANAHPSSSSPPNHNPQGSGLPMRYTRSPPKTPILRPNYRYCHKEGFVKPPRAHHCRACGTCILKYDHHCPWIGQCVGARNHKYFVHFLQWGSLFCEWTFATLVAGVVSEGREDDLDPQYIVVIALSALFTLFTLALLMTHIFLIVFNQSTVEQMRASDMKERENAKLSRMYAWYQFGAKRRTQKQWDDEWGRINEEGNLWWLGSIRENWISVMGTSKWGWFLPVGHSLTDGLHWVPNPRHDEEGRWRPRHEWPAALQ</sequence>
<keyword evidence="2" id="KW-1185">Reference proteome</keyword>
<evidence type="ECO:0000313" key="2">
    <source>
        <dbReference type="Proteomes" id="UP001055072"/>
    </source>
</evidence>
<accession>A0ACB8UDG1</accession>
<organism evidence="1 2">
    <name type="scientific">Irpex rosettiformis</name>
    <dbReference type="NCBI Taxonomy" id="378272"/>
    <lineage>
        <taxon>Eukaryota</taxon>
        <taxon>Fungi</taxon>
        <taxon>Dikarya</taxon>
        <taxon>Basidiomycota</taxon>
        <taxon>Agaricomycotina</taxon>
        <taxon>Agaricomycetes</taxon>
        <taxon>Polyporales</taxon>
        <taxon>Irpicaceae</taxon>
        <taxon>Irpex</taxon>
    </lineage>
</organism>
<dbReference type="EMBL" id="MU274904">
    <property type="protein sequence ID" value="KAI0092352.1"/>
    <property type="molecule type" value="Genomic_DNA"/>
</dbReference>
<gene>
    <name evidence="1" type="ORF">BDY19DRAFT_884301</name>
</gene>